<accession>A0A934U290</accession>
<protein>
    <submittedName>
        <fullName evidence="2">DUF4358 domain-containing protein</fullName>
    </submittedName>
</protein>
<feature type="chain" id="PRO_5038909963" evidence="1">
    <location>
        <begin position="26"/>
        <end position="154"/>
    </location>
</feature>
<dbReference type="PROSITE" id="PS51257">
    <property type="entry name" value="PROKAR_LIPOPROTEIN"/>
    <property type="match status" value="1"/>
</dbReference>
<dbReference type="InterPro" id="IPR025648">
    <property type="entry name" value="DUF4358"/>
</dbReference>
<dbReference type="EMBL" id="JAEQMG010000048">
    <property type="protein sequence ID" value="MBK6088094.1"/>
    <property type="molecule type" value="Genomic_DNA"/>
</dbReference>
<dbReference type="AlphaFoldDB" id="A0A934U290"/>
<dbReference type="Pfam" id="PF14270">
    <property type="entry name" value="DUF4358"/>
    <property type="match status" value="1"/>
</dbReference>
<evidence type="ECO:0000313" key="3">
    <source>
        <dbReference type="Proteomes" id="UP000633365"/>
    </source>
</evidence>
<keyword evidence="1" id="KW-0732">Signal</keyword>
<comment type="caution">
    <text evidence="2">The sequence shown here is derived from an EMBL/GenBank/DDBJ whole genome shotgun (WGS) entry which is preliminary data.</text>
</comment>
<evidence type="ECO:0000313" key="2">
    <source>
        <dbReference type="EMBL" id="MBK6088094.1"/>
    </source>
</evidence>
<keyword evidence="3" id="KW-1185">Reference proteome</keyword>
<reference evidence="2" key="1">
    <citation type="submission" date="2021-01" db="EMBL/GenBank/DDBJ databases">
        <title>Genome public.</title>
        <authorList>
            <person name="Liu C."/>
            <person name="Sun Q."/>
        </authorList>
    </citation>
    <scope>NUCLEOTIDE SEQUENCE</scope>
    <source>
        <strain evidence="2">M6</strain>
    </source>
</reference>
<evidence type="ECO:0000256" key="1">
    <source>
        <dbReference type="SAM" id="SignalP"/>
    </source>
</evidence>
<gene>
    <name evidence="2" type="ORF">JKK62_05415</name>
</gene>
<dbReference type="RefSeq" id="WP_186832903.1">
    <property type="nucleotide sequence ID" value="NZ_JAEQMG010000048.1"/>
</dbReference>
<proteinExistence type="predicted"/>
<name>A0A934U290_9FIRM</name>
<feature type="signal peptide" evidence="1">
    <location>
        <begin position="1"/>
        <end position="25"/>
    </location>
</feature>
<dbReference type="Proteomes" id="UP000633365">
    <property type="component" value="Unassembled WGS sequence"/>
</dbReference>
<organism evidence="2 3">
    <name type="scientific">Ruminococcus difficilis</name>
    <dbReference type="NCBI Taxonomy" id="2763069"/>
    <lineage>
        <taxon>Bacteria</taxon>
        <taxon>Bacillati</taxon>
        <taxon>Bacillota</taxon>
        <taxon>Clostridia</taxon>
        <taxon>Eubacteriales</taxon>
        <taxon>Oscillospiraceae</taxon>
        <taxon>Ruminococcus</taxon>
    </lineage>
</organism>
<sequence length="154" mass="16934">MKRVFTIIIAAVLALAMLTACGAKNVDLKKVLDDINSKYDLSTLTAVDNVENLKRYYTIPPEDVKQFAAEFTKAASEGYTEVILIEAVDADAAGRIKTQLDSRLRSQLSDAKSYNAEQVSMIEACSPKDNGNFVWLVISDKQADINADIEKALK</sequence>